<organism evidence="2 3">
    <name type="scientific">Pseudomyxococcus hansupus</name>
    <dbReference type="NCBI Taxonomy" id="1297742"/>
    <lineage>
        <taxon>Bacteria</taxon>
        <taxon>Pseudomonadati</taxon>
        <taxon>Myxococcota</taxon>
        <taxon>Myxococcia</taxon>
        <taxon>Myxococcales</taxon>
        <taxon>Cystobacterineae</taxon>
        <taxon>Myxococcaceae</taxon>
        <taxon>Pseudomyxococcus</taxon>
    </lineage>
</organism>
<reference evidence="2 3" key="1">
    <citation type="journal article" date="2016" name="PLoS ONE">
        <title>Complete Genome Sequence and Comparative Genomics of a Novel Myxobacterium Myxococcus hansupus.</title>
        <authorList>
            <person name="Sharma G."/>
            <person name="Narwani T."/>
            <person name="Subramanian S."/>
        </authorList>
    </citation>
    <scope>NUCLEOTIDE SEQUENCE [LARGE SCALE GENOMIC DNA]</scope>
    <source>
        <strain evidence="3">mixupus</strain>
    </source>
</reference>
<dbReference type="KEGG" id="mym:A176_005092"/>
<protein>
    <submittedName>
        <fullName evidence="2">Uncharacterized protein</fullName>
    </submittedName>
</protein>
<keyword evidence="3" id="KW-1185">Reference proteome</keyword>
<dbReference type="RefSeq" id="WP_002637947.1">
    <property type="nucleotide sequence ID" value="NZ_CP012109.1"/>
</dbReference>
<proteinExistence type="predicted"/>
<gene>
    <name evidence="2" type="ORF">A176_005092</name>
</gene>
<accession>A0A0H4X3G5</accession>
<keyword evidence="1" id="KW-0472">Membrane</keyword>
<sequence length="651" mass="67648">MNSWRWLEGATDEVGRVLLLAAAAAVLLSALAAHMPARVPGPLTAHERAAARGGRWARSLGLIGITLSALSALATLAALFPPAAPKAMVLISRTRSNPPWTELPTSPECAAALEQPAVDLGDVVDGALESLAGREPPWNGEWSDNALARWLAGTIDWRELELPIDAAQLANTSGGVGRPDLPEWFIQSVELTAVARATRAANVPIVLLAAGESTDAASLDLLADYLTQRGTLLCAFGGGGGAGPSLRPSLQRLTRARFSTEGVPALRVYALITGQLLQPARFEFQLAVGGAQQPSASAAQATPIGMISVIAPADGYTSRILPVCISAGGCGDWTQAIVPLATLEELARALERGDDVALEGKGLLAPGHPSSRVVLAEAEARIEVRGPTGGSPPPELARWLKLETELHGAALSAYRRDLAAGGIARLGTSTSARKALVSVEGDAVLVAATGEGIAKARERLIQLSTGTGLSNAPARRTRIIEAHAGGETLFSLLNVSLPGTTTSQLKWPLKQALAVEASGSWPAGASNSRVAVGGIAERSRKGGVHFVILKLTRRQLLNGPDAEVITRFAIARALAWAATAVTDPDAMTPPLIIADGAGASRPAAPLLNDGELDESFHVAVRFFDVACALLVACYLLYRRQVGAAPPGRGDR</sequence>
<dbReference type="STRING" id="1297742.A176_005092"/>
<evidence type="ECO:0000313" key="3">
    <source>
        <dbReference type="Proteomes" id="UP000009026"/>
    </source>
</evidence>
<evidence type="ECO:0000313" key="2">
    <source>
        <dbReference type="EMBL" id="AKQ68180.1"/>
    </source>
</evidence>
<keyword evidence="1" id="KW-1133">Transmembrane helix</keyword>
<keyword evidence="1" id="KW-0812">Transmembrane</keyword>
<dbReference type="EMBL" id="CP012109">
    <property type="protein sequence ID" value="AKQ68180.1"/>
    <property type="molecule type" value="Genomic_DNA"/>
</dbReference>
<name>A0A0H4X3G5_9BACT</name>
<dbReference type="PATRIC" id="fig|1297742.4.peg.5141"/>
<dbReference type="AlphaFoldDB" id="A0A0H4X3G5"/>
<feature type="transmembrane region" description="Helical" evidence="1">
    <location>
        <begin position="56"/>
        <end position="80"/>
    </location>
</feature>
<dbReference type="Proteomes" id="UP000009026">
    <property type="component" value="Chromosome"/>
</dbReference>
<evidence type="ECO:0000256" key="1">
    <source>
        <dbReference type="SAM" id="Phobius"/>
    </source>
</evidence>